<accession>F3QPD0</accession>
<dbReference type="HOGENOM" id="CLU_2718642_0_0_10"/>
<dbReference type="Proteomes" id="UP000005546">
    <property type="component" value="Unassembled WGS sequence"/>
</dbReference>
<gene>
    <name evidence="1" type="ORF">HMPREF9442_00017</name>
</gene>
<keyword evidence="2" id="KW-1185">Reference proteome</keyword>
<sequence length="84" mass="9902">MKCKECVIRVKIVLQSGRNHFAFIYSIEKEIFESHKKISAQTKINLSQTIFHSAEIDFSFGAQNPAHFRRETKKAVVPEYYKYF</sequence>
<evidence type="ECO:0000313" key="1">
    <source>
        <dbReference type="EMBL" id="EGG58124.1"/>
    </source>
</evidence>
<evidence type="ECO:0000313" key="2">
    <source>
        <dbReference type="Proteomes" id="UP000005546"/>
    </source>
</evidence>
<dbReference type="RefSeq" id="WP_008623927.1">
    <property type="nucleotide sequence ID" value="NZ_GL883805.1"/>
</dbReference>
<dbReference type="AlphaFoldDB" id="F3QPD0"/>
<proteinExistence type="predicted"/>
<organism evidence="1 2">
    <name type="scientific">Paraprevotella xylaniphila YIT 11841</name>
    <dbReference type="NCBI Taxonomy" id="762982"/>
    <lineage>
        <taxon>Bacteria</taxon>
        <taxon>Pseudomonadati</taxon>
        <taxon>Bacteroidota</taxon>
        <taxon>Bacteroidia</taxon>
        <taxon>Bacteroidales</taxon>
        <taxon>Prevotellaceae</taxon>
        <taxon>Paraprevotella</taxon>
    </lineage>
</organism>
<dbReference type="EMBL" id="AFBR01000001">
    <property type="protein sequence ID" value="EGG58124.1"/>
    <property type="molecule type" value="Genomic_DNA"/>
</dbReference>
<protein>
    <submittedName>
        <fullName evidence="1">Uncharacterized protein</fullName>
    </submittedName>
</protein>
<dbReference type="STRING" id="762982.HMPREF9442_00017"/>
<name>F3QPD0_9BACT</name>
<reference evidence="1 2" key="1">
    <citation type="submission" date="2011-02" db="EMBL/GenBank/DDBJ databases">
        <authorList>
            <person name="Weinstock G."/>
            <person name="Sodergren E."/>
            <person name="Clifton S."/>
            <person name="Fulton L."/>
            <person name="Fulton B."/>
            <person name="Courtney L."/>
            <person name="Fronick C."/>
            <person name="Harrison M."/>
            <person name="Strong C."/>
            <person name="Farmer C."/>
            <person name="Delahaunty K."/>
            <person name="Markovic C."/>
            <person name="Hall O."/>
            <person name="Minx P."/>
            <person name="Tomlinson C."/>
            <person name="Mitreva M."/>
            <person name="Hou S."/>
            <person name="Chen J."/>
            <person name="Wollam A."/>
            <person name="Pepin K.H."/>
            <person name="Johnson M."/>
            <person name="Bhonagiri V."/>
            <person name="Zhang X."/>
            <person name="Suruliraj S."/>
            <person name="Warren W."/>
            <person name="Chinwalla A."/>
            <person name="Mardis E.R."/>
            <person name="Wilson R.K."/>
        </authorList>
    </citation>
    <scope>NUCLEOTIDE SEQUENCE [LARGE SCALE GENOMIC DNA]</scope>
    <source>
        <strain evidence="1 2">YIT 11841</strain>
    </source>
</reference>
<comment type="caution">
    <text evidence="1">The sequence shown here is derived from an EMBL/GenBank/DDBJ whole genome shotgun (WGS) entry which is preliminary data.</text>
</comment>